<keyword evidence="1" id="KW-0812">Transmembrane</keyword>
<protein>
    <submittedName>
        <fullName evidence="2">DUF1761 domain-containing protein</fullName>
    </submittedName>
</protein>
<feature type="transmembrane region" description="Helical" evidence="1">
    <location>
        <begin position="6"/>
        <end position="24"/>
    </location>
</feature>
<proteinExistence type="predicted"/>
<keyword evidence="1" id="KW-1133">Transmembrane helix</keyword>
<evidence type="ECO:0000313" key="3">
    <source>
        <dbReference type="Proteomes" id="UP001203687"/>
    </source>
</evidence>
<feature type="transmembrane region" description="Helical" evidence="1">
    <location>
        <begin position="45"/>
        <end position="71"/>
    </location>
</feature>
<dbReference type="EMBL" id="JALPQF010000015">
    <property type="protein sequence ID" value="MCK8481750.1"/>
    <property type="molecule type" value="Genomic_DNA"/>
</dbReference>
<gene>
    <name evidence="2" type="ORF">MUY34_14050</name>
</gene>
<organism evidence="2 3">
    <name type="scientific">Psychroserpens algicola</name>
    <dbReference type="NCBI Taxonomy" id="1719034"/>
    <lineage>
        <taxon>Bacteria</taxon>
        <taxon>Pseudomonadati</taxon>
        <taxon>Bacteroidota</taxon>
        <taxon>Flavobacteriia</taxon>
        <taxon>Flavobacteriales</taxon>
        <taxon>Flavobacteriaceae</taxon>
        <taxon>Psychroserpens</taxon>
    </lineage>
</organism>
<dbReference type="Proteomes" id="UP001203687">
    <property type="component" value="Unassembled WGS sequence"/>
</dbReference>
<feature type="transmembrane region" description="Helical" evidence="1">
    <location>
        <begin position="135"/>
        <end position="157"/>
    </location>
</feature>
<dbReference type="Pfam" id="PF08570">
    <property type="entry name" value="DUF1761"/>
    <property type="match status" value="1"/>
</dbReference>
<keyword evidence="1" id="KW-0472">Membrane</keyword>
<evidence type="ECO:0000313" key="2">
    <source>
        <dbReference type="EMBL" id="MCK8481750.1"/>
    </source>
</evidence>
<accession>A0ABT0HD23</accession>
<reference evidence="2" key="1">
    <citation type="submission" date="2022-04" db="EMBL/GenBank/DDBJ databases">
        <authorList>
            <person name="Ren T."/>
        </authorList>
    </citation>
    <scope>NUCLEOTIDE SEQUENCE</scope>
    <source>
        <strain evidence="2">F63249</strain>
    </source>
</reference>
<keyword evidence="3" id="KW-1185">Reference proteome</keyword>
<comment type="caution">
    <text evidence="2">The sequence shown here is derived from an EMBL/GenBank/DDBJ whole genome shotgun (WGS) entry which is preliminary data.</text>
</comment>
<dbReference type="RefSeq" id="WP_204344503.1">
    <property type="nucleotide sequence ID" value="NZ_JACNMJ010000001.1"/>
</dbReference>
<feature type="transmembrane region" description="Helical" evidence="1">
    <location>
        <begin position="107"/>
        <end position="128"/>
    </location>
</feature>
<evidence type="ECO:0000256" key="1">
    <source>
        <dbReference type="SAM" id="Phobius"/>
    </source>
</evidence>
<dbReference type="InterPro" id="IPR013879">
    <property type="entry name" value="DUF1761"/>
</dbReference>
<sequence length="159" mass="17609">MEPNYLAILVAAIVPIILGFIWYNPKIFGTAWMRAAEMTEEKMKGANMAVIFGVSLLLSALLAFFTIFLVVHETGVYGMTEGQLEGATTQAFMEEWAGKYRSFKHGALHGAMAGIFMVLPIIGINALFERKSWKYIFINAGYWIVTLAIMGSIISGWTA</sequence>
<name>A0ABT0HD23_9FLAO</name>